<evidence type="ECO:0000256" key="3">
    <source>
        <dbReference type="SAM" id="MobiDB-lite"/>
    </source>
</evidence>
<dbReference type="InterPro" id="IPR010985">
    <property type="entry name" value="Ribbon_hlx_hlx"/>
</dbReference>
<organism evidence="4 5">
    <name type="scientific">Occallatibacter riparius</name>
    <dbReference type="NCBI Taxonomy" id="1002689"/>
    <lineage>
        <taxon>Bacteria</taxon>
        <taxon>Pseudomonadati</taxon>
        <taxon>Acidobacteriota</taxon>
        <taxon>Terriglobia</taxon>
        <taxon>Terriglobales</taxon>
        <taxon>Acidobacteriaceae</taxon>
        <taxon>Occallatibacter</taxon>
    </lineage>
</organism>
<feature type="region of interest" description="Disordered" evidence="3">
    <location>
        <begin position="1"/>
        <end position="22"/>
    </location>
</feature>
<name>A0A9J7BJ48_9BACT</name>
<keyword evidence="1" id="KW-1277">Toxin-antitoxin system</keyword>
<accession>A0A9J7BJ48</accession>
<evidence type="ECO:0000256" key="2">
    <source>
        <dbReference type="ARBA" id="ARBA00049988"/>
    </source>
</evidence>
<evidence type="ECO:0000313" key="4">
    <source>
        <dbReference type="EMBL" id="UWZ82539.1"/>
    </source>
</evidence>
<dbReference type="Gene3D" id="1.20.5.780">
    <property type="entry name" value="Single helix bin"/>
    <property type="match status" value="1"/>
</dbReference>
<proteinExistence type="inferred from homology"/>
<dbReference type="PANTHER" id="PTHR35401:SF2">
    <property type="entry name" value="ABC-TYPE TRANSPORT SYSTEM"/>
    <property type="match status" value="1"/>
</dbReference>
<sequence>MPAISPKRQSIHAARRNARLEARVPQETKDVLERAAAVQGRKMSDFVISSALEAAHRILRESELADLTKRDRLAFVEALLNPPAPNERLRKAVARHAQVFGR</sequence>
<dbReference type="PANTHER" id="PTHR35401">
    <property type="entry name" value="COPG FAMILY HELIX-TURN-HELIX PROTEIN-RELATED-RELATED"/>
    <property type="match status" value="1"/>
</dbReference>
<keyword evidence="5" id="KW-1185">Reference proteome</keyword>
<reference evidence="4" key="1">
    <citation type="submission" date="2021-04" db="EMBL/GenBank/DDBJ databases">
        <title>Phylogenetic analysis of Acidobacteriaceae.</title>
        <authorList>
            <person name="Qiu L."/>
            <person name="Zhang Q."/>
        </authorList>
    </citation>
    <scope>NUCLEOTIDE SEQUENCE</scope>
    <source>
        <strain evidence="4">DSM 25168</strain>
    </source>
</reference>
<gene>
    <name evidence="4" type="ORF">MOP44_18430</name>
</gene>
<dbReference type="KEGG" id="orp:MOP44_18430"/>
<dbReference type="SUPFAM" id="SSF47598">
    <property type="entry name" value="Ribbon-helix-helix"/>
    <property type="match status" value="1"/>
</dbReference>
<dbReference type="EMBL" id="CP093313">
    <property type="protein sequence ID" value="UWZ82539.1"/>
    <property type="molecule type" value="Genomic_DNA"/>
</dbReference>
<evidence type="ECO:0000256" key="1">
    <source>
        <dbReference type="ARBA" id="ARBA00022649"/>
    </source>
</evidence>
<dbReference type="RefSeq" id="WP_260791724.1">
    <property type="nucleotide sequence ID" value="NZ_CP093313.1"/>
</dbReference>
<dbReference type="Proteomes" id="UP001059380">
    <property type="component" value="Chromosome"/>
</dbReference>
<dbReference type="GO" id="GO:0006355">
    <property type="term" value="P:regulation of DNA-templated transcription"/>
    <property type="evidence" value="ECO:0007669"/>
    <property type="project" value="InterPro"/>
</dbReference>
<evidence type="ECO:0000313" key="5">
    <source>
        <dbReference type="Proteomes" id="UP001059380"/>
    </source>
</evidence>
<protein>
    <submittedName>
        <fullName evidence="4">DUF1778 domain-containing protein</fullName>
    </submittedName>
</protein>
<comment type="similarity">
    <text evidence="2">Belongs to the TacA antitoxin family.</text>
</comment>
<dbReference type="Pfam" id="PF08681">
    <property type="entry name" value="TacA1"/>
    <property type="match status" value="1"/>
</dbReference>
<dbReference type="AlphaFoldDB" id="A0A9J7BJ48"/>
<dbReference type="InterPro" id="IPR014795">
    <property type="entry name" value="TacA_1-like"/>
</dbReference>